<comment type="caution">
    <text evidence="8">The sequence shown here is derived from an EMBL/GenBank/DDBJ whole genome shotgun (WGS) entry which is preliminary data.</text>
</comment>
<dbReference type="GO" id="GO:0016787">
    <property type="term" value="F:hydrolase activity"/>
    <property type="evidence" value="ECO:0007669"/>
    <property type="project" value="UniProtKB-KW"/>
</dbReference>
<keyword evidence="3" id="KW-0347">Helicase</keyword>
<evidence type="ECO:0000256" key="4">
    <source>
        <dbReference type="ARBA" id="ARBA00022840"/>
    </source>
</evidence>
<evidence type="ECO:0000313" key="9">
    <source>
        <dbReference type="Proteomes" id="UP001165121"/>
    </source>
</evidence>
<feature type="compositionally biased region" description="Basic and acidic residues" evidence="6">
    <location>
        <begin position="8"/>
        <end position="18"/>
    </location>
</feature>
<feature type="compositionally biased region" description="Gly residues" evidence="6">
    <location>
        <begin position="19"/>
        <end position="37"/>
    </location>
</feature>
<evidence type="ECO:0000313" key="8">
    <source>
        <dbReference type="EMBL" id="GMF42510.1"/>
    </source>
</evidence>
<dbReference type="InterPro" id="IPR027417">
    <property type="entry name" value="P-loop_NTPase"/>
</dbReference>
<feature type="domain" description="DEAD-box RNA helicase Q" evidence="7">
    <location>
        <begin position="136"/>
        <end position="164"/>
    </location>
</feature>
<keyword evidence="1" id="KW-0547">Nucleotide-binding</keyword>
<dbReference type="InterPro" id="IPR014014">
    <property type="entry name" value="RNA_helicase_DEAD_Q_motif"/>
</dbReference>
<dbReference type="InterPro" id="IPR011545">
    <property type="entry name" value="DEAD/DEAH_box_helicase_dom"/>
</dbReference>
<protein>
    <submittedName>
        <fullName evidence="8">Unnamed protein product</fullName>
    </submittedName>
</protein>
<name>A0A9W6XMC0_9STRA</name>
<gene>
    <name evidence="8" type="ORF">Pfra01_001394800</name>
</gene>
<feature type="region of interest" description="Disordered" evidence="6">
    <location>
        <begin position="1"/>
        <end position="37"/>
    </location>
</feature>
<organism evidence="8 9">
    <name type="scientific">Phytophthora fragariaefolia</name>
    <dbReference type="NCBI Taxonomy" id="1490495"/>
    <lineage>
        <taxon>Eukaryota</taxon>
        <taxon>Sar</taxon>
        <taxon>Stramenopiles</taxon>
        <taxon>Oomycota</taxon>
        <taxon>Peronosporomycetes</taxon>
        <taxon>Peronosporales</taxon>
        <taxon>Peronosporaceae</taxon>
        <taxon>Phytophthora</taxon>
    </lineage>
</organism>
<accession>A0A9W6XMC0</accession>
<proteinExistence type="predicted"/>
<evidence type="ECO:0000256" key="2">
    <source>
        <dbReference type="ARBA" id="ARBA00022801"/>
    </source>
</evidence>
<keyword evidence="2" id="KW-0378">Hydrolase</keyword>
<dbReference type="Pfam" id="PF00270">
    <property type="entry name" value="DEAD"/>
    <property type="match status" value="1"/>
</dbReference>
<evidence type="ECO:0000259" key="7">
    <source>
        <dbReference type="PROSITE" id="PS51195"/>
    </source>
</evidence>
<evidence type="ECO:0000256" key="3">
    <source>
        <dbReference type="ARBA" id="ARBA00022806"/>
    </source>
</evidence>
<dbReference type="EMBL" id="BSXT01001451">
    <property type="protein sequence ID" value="GMF42510.1"/>
    <property type="molecule type" value="Genomic_DNA"/>
</dbReference>
<dbReference type="Gene3D" id="3.40.50.300">
    <property type="entry name" value="P-loop containing nucleotide triphosphate hydrolases"/>
    <property type="match status" value="1"/>
</dbReference>
<dbReference type="GO" id="GO:0003724">
    <property type="term" value="F:RNA helicase activity"/>
    <property type="evidence" value="ECO:0007669"/>
    <property type="project" value="InterPro"/>
</dbReference>
<evidence type="ECO:0000256" key="1">
    <source>
        <dbReference type="ARBA" id="ARBA00022741"/>
    </source>
</evidence>
<evidence type="ECO:0000256" key="5">
    <source>
        <dbReference type="PROSITE-ProRule" id="PRU00552"/>
    </source>
</evidence>
<dbReference type="OrthoDB" id="196131at2759"/>
<dbReference type="PROSITE" id="PS51195">
    <property type="entry name" value="Q_MOTIF"/>
    <property type="match status" value="1"/>
</dbReference>
<dbReference type="SUPFAM" id="SSF52540">
    <property type="entry name" value="P-loop containing nucleoside triphosphate hydrolases"/>
    <property type="match status" value="1"/>
</dbReference>
<dbReference type="Proteomes" id="UP001165121">
    <property type="component" value="Unassembled WGS sequence"/>
</dbReference>
<sequence>MYGGGGDRYGDSSSRRDYGGGGGGYGGGSYGGGSRGGGGYSGGGGYGGGGYGGGGGGYGGGGYGGGGGFGGGRGGGDLGSNLDTHIQWDLSKLPVFEKNFYYEHPDVTKRSEEEYDTWKRENQIIVSGKGVPKCVQSFEEASFPEYVLEEVVRLGFDKPTPIQCQGWPMALSGRDMVGISATGSGKTLAFLLPAIVHINAQVRNLQQTLFRRLGSLLDAPSAALVR</sequence>
<dbReference type="GO" id="GO:0005524">
    <property type="term" value="F:ATP binding"/>
    <property type="evidence" value="ECO:0007669"/>
    <property type="project" value="UniProtKB-KW"/>
</dbReference>
<keyword evidence="4" id="KW-0067">ATP-binding</keyword>
<dbReference type="PANTHER" id="PTHR47958">
    <property type="entry name" value="ATP-DEPENDENT RNA HELICASE DBP3"/>
    <property type="match status" value="1"/>
</dbReference>
<evidence type="ECO:0000256" key="6">
    <source>
        <dbReference type="SAM" id="MobiDB-lite"/>
    </source>
</evidence>
<keyword evidence="9" id="KW-1185">Reference proteome</keyword>
<dbReference type="GO" id="GO:0003676">
    <property type="term" value="F:nucleic acid binding"/>
    <property type="evidence" value="ECO:0007669"/>
    <property type="project" value="InterPro"/>
</dbReference>
<dbReference type="AlphaFoldDB" id="A0A9W6XMC0"/>
<feature type="short sequence motif" description="Q motif" evidence="5">
    <location>
        <begin position="136"/>
        <end position="164"/>
    </location>
</feature>
<reference evidence="8" key="1">
    <citation type="submission" date="2023-04" db="EMBL/GenBank/DDBJ databases">
        <title>Phytophthora fragariaefolia NBRC 109709.</title>
        <authorList>
            <person name="Ichikawa N."/>
            <person name="Sato H."/>
            <person name="Tonouchi N."/>
        </authorList>
    </citation>
    <scope>NUCLEOTIDE SEQUENCE</scope>
    <source>
        <strain evidence="8">NBRC 109709</strain>
    </source>
</reference>